<organism evidence="2">
    <name type="scientific">Anguilla anguilla</name>
    <name type="common">European freshwater eel</name>
    <name type="synonym">Muraena anguilla</name>
    <dbReference type="NCBI Taxonomy" id="7936"/>
    <lineage>
        <taxon>Eukaryota</taxon>
        <taxon>Metazoa</taxon>
        <taxon>Chordata</taxon>
        <taxon>Craniata</taxon>
        <taxon>Vertebrata</taxon>
        <taxon>Euteleostomi</taxon>
        <taxon>Actinopterygii</taxon>
        <taxon>Neopterygii</taxon>
        <taxon>Teleostei</taxon>
        <taxon>Anguilliformes</taxon>
        <taxon>Anguillidae</taxon>
        <taxon>Anguilla</taxon>
    </lineage>
</organism>
<name>A0A0E9S9W8_ANGAN</name>
<dbReference type="EMBL" id="GBXM01070506">
    <property type="protein sequence ID" value="JAH38071.1"/>
    <property type="molecule type" value="Transcribed_RNA"/>
</dbReference>
<reference evidence="2" key="2">
    <citation type="journal article" date="2015" name="Fish Shellfish Immunol.">
        <title>Early steps in the European eel (Anguilla anguilla)-Vibrio vulnificus interaction in the gills: Role of the RtxA13 toxin.</title>
        <authorList>
            <person name="Callol A."/>
            <person name="Pajuelo D."/>
            <person name="Ebbesson L."/>
            <person name="Teles M."/>
            <person name="MacKenzie S."/>
            <person name="Amaro C."/>
        </authorList>
    </citation>
    <scope>NUCLEOTIDE SEQUENCE</scope>
</reference>
<evidence type="ECO:0000256" key="1">
    <source>
        <dbReference type="SAM" id="MobiDB-lite"/>
    </source>
</evidence>
<evidence type="ECO:0000313" key="2">
    <source>
        <dbReference type="EMBL" id="JAH38071.1"/>
    </source>
</evidence>
<reference evidence="2" key="1">
    <citation type="submission" date="2014-11" db="EMBL/GenBank/DDBJ databases">
        <authorList>
            <person name="Amaro Gonzalez C."/>
        </authorList>
    </citation>
    <scope>NUCLEOTIDE SEQUENCE</scope>
</reference>
<dbReference type="AlphaFoldDB" id="A0A0E9S9W8"/>
<protein>
    <submittedName>
        <fullName evidence="2">Uncharacterized protein</fullName>
    </submittedName>
</protein>
<feature type="region of interest" description="Disordered" evidence="1">
    <location>
        <begin position="18"/>
        <end position="46"/>
    </location>
</feature>
<accession>A0A0E9S9W8</accession>
<sequence length="65" mass="7472">MAHYSQQKGNFKILLKKKQKNKSNMLSSPLLHPHTQARADDTQTHTQTSIRMCTDTHILTHCKKA</sequence>
<proteinExistence type="predicted"/>